<protein>
    <submittedName>
        <fullName evidence="10">Trk system potassium uptake protein TrkH</fullName>
    </submittedName>
</protein>
<evidence type="ECO:0000256" key="8">
    <source>
        <dbReference type="ARBA" id="ARBA00023136"/>
    </source>
</evidence>
<feature type="transmembrane region" description="Helical" evidence="9">
    <location>
        <begin position="459"/>
        <end position="481"/>
    </location>
</feature>
<feature type="transmembrane region" description="Helical" evidence="9">
    <location>
        <begin position="397"/>
        <end position="419"/>
    </location>
</feature>
<comment type="similarity">
    <text evidence="2">Belongs to the TrkH potassium transport family.</text>
</comment>
<dbReference type="Pfam" id="PF02386">
    <property type="entry name" value="TrkH"/>
    <property type="match status" value="1"/>
</dbReference>
<keyword evidence="4" id="KW-1003">Cell membrane</keyword>
<dbReference type="AlphaFoldDB" id="A0A1H3WS62"/>
<evidence type="ECO:0000256" key="7">
    <source>
        <dbReference type="ARBA" id="ARBA00023065"/>
    </source>
</evidence>
<gene>
    <name evidence="10" type="ORF">SAMN05660648_01144</name>
</gene>
<feature type="transmembrane region" description="Helical" evidence="9">
    <location>
        <begin position="12"/>
        <end position="36"/>
    </location>
</feature>
<evidence type="ECO:0000256" key="5">
    <source>
        <dbReference type="ARBA" id="ARBA00022692"/>
    </source>
</evidence>
<dbReference type="InterPro" id="IPR003445">
    <property type="entry name" value="Cat_transpt"/>
</dbReference>
<feature type="transmembrane region" description="Helical" evidence="9">
    <location>
        <begin position="192"/>
        <end position="210"/>
    </location>
</feature>
<evidence type="ECO:0000256" key="2">
    <source>
        <dbReference type="ARBA" id="ARBA00009137"/>
    </source>
</evidence>
<feature type="transmembrane region" description="Helical" evidence="9">
    <location>
        <begin position="80"/>
        <end position="98"/>
    </location>
</feature>
<dbReference type="GO" id="GO:0030001">
    <property type="term" value="P:metal ion transport"/>
    <property type="evidence" value="ECO:0007669"/>
    <property type="project" value="UniProtKB-ARBA"/>
</dbReference>
<evidence type="ECO:0000256" key="6">
    <source>
        <dbReference type="ARBA" id="ARBA00022989"/>
    </source>
</evidence>
<keyword evidence="5 9" id="KW-0812">Transmembrane</keyword>
<feature type="transmembrane region" description="Helical" evidence="9">
    <location>
        <begin position="339"/>
        <end position="361"/>
    </location>
</feature>
<dbReference type="EMBL" id="FNQG01000004">
    <property type="protein sequence ID" value="SDZ89985.1"/>
    <property type="molecule type" value="Genomic_DNA"/>
</dbReference>
<sequence>MRMEKENGLELFWLLMGQMSILMAGALIVPFLVTLIWGDTEAWLFVLPAAFAYGLGRVMIKMGSSEHRGRQLTIREGVYFMSFVWFLMCIIGLMPYAISGIFPSFPSAFFEAMSSLTTTGLSCLPYDRMELPRGLILWHSVMSWLGGLTFVVVMVTVLPQVSGCFGLTLSARQSIFFSPVWNKMAQSARQGTTVYAVLTMLAAGVFYLAGLNPFESLLRAMVTISSSGGSSVYAFIYYNNPALELAAMAVMLMSSLSLLLVWKAWKIKSILWLLKDTEIRNFLRVVLITGAVLAGHLYVTGTYDWVESLRYGFFQTMSFISTNGFVAAPFWLWPSFDRYVLFLLVFVGGCIGSATGGLKIMRLLVLFRLAWAEMRRTLHPRMVLSIKVDKLPVPDKIVGRILAFFYLYMTAFFVFAMILSLSGISIIQALGLAAGCLTSTGASSALFGLENLHILPDWAKIFCSLLMVMGRVEIFSFLVLLDMGRRSFQKRW</sequence>
<feature type="transmembrane region" description="Helical" evidence="9">
    <location>
        <begin position="136"/>
        <end position="158"/>
    </location>
</feature>
<feature type="transmembrane region" description="Helical" evidence="9">
    <location>
        <begin position="42"/>
        <end position="60"/>
    </location>
</feature>
<dbReference type="Proteomes" id="UP000183469">
    <property type="component" value="Unassembled WGS sequence"/>
</dbReference>
<dbReference type="OrthoDB" id="9810952at2"/>
<evidence type="ECO:0000313" key="10">
    <source>
        <dbReference type="EMBL" id="SDZ89985.1"/>
    </source>
</evidence>
<dbReference type="PANTHER" id="PTHR32024">
    <property type="entry name" value="TRK SYSTEM POTASSIUM UPTAKE PROTEIN TRKG-RELATED"/>
    <property type="match status" value="1"/>
</dbReference>
<feature type="transmembrane region" description="Helical" evidence="9">
    <location>
        <begin position="311"/>
        <end position="332"/>
    </location>
</feature>
<proteinExistence type="inferred from homology"/>
<evidence type="ECO:0000256" key="4">
    <source>
        <dbReference type="ARBA" id="ARBA00022475"/>
    </source>
</evidence>
<dbReference type="GO" id="GO:0005886">
    <property type="term" value="C:plasma membrane"/>
    <property type="evidence" value="ECO:0007669"/>
    <property type="project" value="UniProtKB-SubCell"/>
</dbReference>
<feature type="transmembrane region" description="Helical" evidence="9">
    <location>
        <begin position="242"/>
        <end position="262"/>
    </location>
</feature>
<evidence type="ECO:0000313" key="11">
    <source>
        <dbReference type="Proteomes" id="UP000183469"/>
    </source>
</evidence>
<keyword evidence="7" id="KW-0406">Ion transport</keyword>
<comment type="subcellular location">
    <subcellularLocation>
        <location evidence="1">Cell membrane</location>
        <topology evidence="1">Multi-pass membrane protein</topology>
    </subcellularLocation>
</comment>
<evidence type="ECO:0000256" key="3">
    <source>
        <dbReference type="ARBA" id="ARBA00022448"/>
    </source>
</evidence>
<dbReference type="PANTHER" id="PTHR32024:SF2">
    <property type="entry name" value="TRK SYSTEM POTASSIUM UPTAKE PROTEIN TRKG-RELATED"/>
    <property type="match status" value="1"/>
</dbReference>
<dbReference type="GO" id="GO:0008324">
    <property type="term" value="F:monoatomic cation transmembrane transporter activity"/>
    <property type="evidence" value="ECO:0007669"/>
    <property type="project" value="InterPro"/>
</dbReference>
<keyword evidence="8 9" id="KW-0472">Membrane</keyword>
<evidence type="ECO:0000256" key="9">
    <source>
        <dbReference type="SAM" id="Phobius"/>
    </source>
</evidence>
<keyword evidence="3" id="KW-0813">Transport</keyword>
<reference evidence="10 11" key="1">
    <citation type="submission" date="2016-10" db="EMBL/GenBank/DDBJ databases">
        <authorList>
            <person name="de Groot N.N."/>
        </authorList>
    </citation>
    <scope>NUCLEOTIDE SEQUENCE [LARGE SCALE GENOMIC DNA]</scope>
    <source>
        <strain evidence="10 11">DSM 2872</strain>
    </source>
</reference>
<accession>A0A1H3WS62</accession>
<keyword evidence="6 9" id="KW-1133">Transmembrane helix</keyword>
<feature type="transmembrane region" description="Helical" evidence="9">
    <location>
        <begin position="282"/>
        <end position="299"/>
    </location>
</feature>
<evidence type="ECO:0000256" key="1">
    <source>
        <dbReference type="ARBA" id="ARBA00004651"/>
    </source>
</evidence>
<feature type="transmembrane region" description="Helical" evidence="9">
    <location>
        <begin position="426"/>
        <end position="447"/>
    </location>
</feature>
<name>A0A1H3WS62_SELRU</name>
<organism evidence="10 11">
    <name type="scientific">Selenomonas ruminantium</name>
    <dbReference type="NCBI Taxonomy" id="971"/>
    <lineage>
        <taxon>Bacteria</taxon>
        <taxon>Bacillati</taxon>
        <taxon>Bacillota</taxon>
        <taxon>Negativicutes</taxon>
        <taxon>Selenomonadales</taxon>
        <taxon>Selenomonadaceae</taxon>
        <taxon>Selenomonas</taxon>
    </lineage>
</organism>